<keyword evidence="11" id="KW-1185">Reference proteome</keyword>
<feature type="domain" description="Response regulatory" evidence="8">
    <location>
        <begin position="3"/>
        <end position="137"/>
    </location>
</feature>
<gene>
    <name evidence="10" type="ORF">D641_0109160</name>
</gene>
<dbReference type="Proteomes" id="UP000019754">
    <property type="component" value="Unassembled WGS sequence"/>
</dbReference>
<dbReference type="GO" id="GO:0000976">
    <property type="term" value="F:transcription cis-regulatory region binding"/>
    <property type="evidence" value="ECO:0007669"/>
    <property type="project" value="TreeGrafter"/>
</dbReference>
<dbReference type="AlphaFoldDB" id="A0A022KTD2"/>
<evidence type="ECO:0000256" key="1">
    <source>
        <dbReference type="ARBA" id="ARBA00022553"/>
    </source>
</evidence>
<dbReference type="CDD" id="cd00383">
    <property type="entry name" value="trans_reg_C"/>
    <property type="match status" value="1"/>
</dbReference>
<dbReference type="PANTHER" id="PTHR48111">
    <property type="entry name" value="REGULATOR OF RPOS"/>
    <property type="match status" value="1"/>
</dbReference>
<evidence type="ECO:0000256" key="6">
    <source>
        <dbReference type="PROSITE-ProRule" id="PRU00169"/>
    </source>
</evidence>
<evidence type="ECO:0000313" key="10">
    <source>
        <dbReference type="EMBL" id="EYT49124.1"/>
    </source>
</evidence>
<dbReference type="PANTHER" id="PTHR48111:SF1">
    <property type="entry name" value="TWO-COMPONENT RESPONSE REGULATOR ORR33"/>
    <property type="match status" value="1"/>
</dbReference>
<dbReference type="Gene3D" id="6.10.250.690">
    <property type="match status" value="1"/>
</dbReference>
<evidence type="ECO:0000259" key="8">
    <source>
        <dbReference type="PROSITE" id="PS50110"/>
    </source>
</evidence>
<evidence type="ECO:0000256" key="4">
    <source>
        <dbReference type="ARBA" id="ARBA00023125"/>
    </source>
</evidence>
<proteinExistence type="predicted"/>
<evidence type="ECO:0000313" key="11">
    <source>
        <dbReference type="Proteomes" id="UP000019754"/>
    </source>
</evidence>
<dbReference type="PROSITE" id="PS51755">
    <property type="entry name" value="OMPR_PHOB"/>
    <property type="match status" value="1"/>
</dbReference>
<dbReference type="OrthoDB" id="162434at2"/>
<dbReference type="GO" id="GO:0006355">
    <property type="term" value="P:regulation of DNA-templated transcription"/>
    <property type="evidence" value="ECO:0007669"/>
    <property type="project" value="InterPro"/>
</dbReference>
<feature type="domain" description="OmpR/PhoB-type" evidence="9">
    <location>
        <begin position="147"/>
        <end position="246"/>
    </location>
</feature>
<dbReference type="Pfam" id="PF00486">
    <property type="entry name" value="Trans_reg_C"/>
    <property type="match status" value="1"/>
</dbReference>
<dbReference type="GO" id="GO:0032993">
    <property type="term" value="C:protein-DNA complex"/>
    <property type="evidence" value="ECO:0007669"/>
    <property type="project" value="TreeGrafter"/>
</dbReference>
<organism evidence="10 11">
    <name type="scientific">Brachybacterium muris UCD-AY4</name>
    <dbReference type="NCBI Taxonomy" id="1249481"/>
    <lineage>
        <taxon>Bacteria</taxon>
        <taxon>Bacillati</taxon>
        <taxon>Actinomycetota</taxon>
        <taxon>Actinomycetes</taxon>
        <taxon>Micrococcales</taxon>
        <taxon>Dermabacteraceae</taxon>
        <taxon>Brachybacterium</taxon>
    </lineage>
</organism>
<dbReference type="EMBL" id="AORC01000010">
    <property type="protein sequence ID" value="EYT49124.1"/>
    <property type="molecule type" value="Genomic_DNA"/>
</dbReference>
<sequence length="251" mass="27440">MARILVVEDSPDVHRLLVDTLSAEGHQVHGVHDGLQAREVLAAGSPAAAGPRTAVPPTVATAHATPFDLVVLDLMLPHVDGSVLLAEFRRHSDLPVLVLSAKDAVYTKVDVLRLGADDYVTKPFDLEELTARVEVLLRRSAPPDRPAPRLVHGDLVVDPQHARATRGDRELELTATEFRILELLMTQPGRVLSRPTIYEAVWEEPFVADDAAVKTHLSNLRTKLRAVGPDEDPIETVWGLGYRMRALPTGA</sequence>
<name>A0A022KTD2_9MICO</name>
<evidence type="ECO:0000256" key="5">
    <source>
        <dbReference type="ARBA" id="ARBA00023163"/>
    </source>
</evidence>
<dbReference type="InterPro" id="IPR001867">
    <property type="entry name" value="OmpR/PhoB-type_DNA-bd"/>
</dbReference>
<protein>
    <submittedName>
        <fullName evidence="10">Chemotaxis protein CheY</fullName>
    </submittedName>
</protein>
<dbReference type="InterPro" id="IPR001789">
    <property type="entry name" value="Sig_transdc_resp-reg_receiver"/>
</dbReference>
<evidence type="ECO:0000259" key="9">
    <source>
        <dbReference type="PROSITE" id="PS51755"/>
    </source>
</evidence>
<keyword evidence="4 7" id="KW-0238">DNA-binding</keyword>
<dbReference type="SMART" id="SM00862">
    <property type="entry name" value="Trans_reg_C"/>
    <property type="match status" value="1"/>
</dbReference>
<evidence type="ECO:0000256" key="3">
    <source>
        <dbReference type="ARBA" id="ARBA00023015"/>
    </source>
</evidence>
<dbReference type="Gene3D" id="1.10.10.10">
    <property type="entry name" value="Winged helix-like DNA-binding domain superfamily/Winged helix DNA-binding domain"/>
    <property type="match status" value="1"/>
</dbReference>
<feature type="modified residue" description="4-aspartylphosphate" evidence="6">
    <location>
        <position position="73"/>
    </location>
</feature>
<keyword evidence="5" id="KW-0804">Transcription</keyword>
<dbReference type="GO" id="GO:0000156">
    <property type="term" value="F:phosphorelay response regulator activity"/>
    <property type="evidence" value="ECO:0007669"/>
    <property type="project" value="TreeGrafter"/>
</dbReference>
<dbReference type="InterPro" id="IPR036388">
    <property type="entry name" value="WH-like_DNA-bd_sf"/>
</dbReference>
<dbReference type="GO" id="GO:0005829">
    <property type="term" value="C:cytosol"/>
    <property type="evidence" value="ECO:0007669"/>
    <property type="project" value="TreeGrafter"/>
</dbReference>
<dbReference type="PROSITE" id="PS50110">
    <property type="entry name" value="RESPONSE_REGULATORY"/>
    <property type="match status" value="1"/>
</dbReference>
<dbReference type="STRING" id="1249481.D641_0109160"/>
<comment type="caution">
    <text evidence="10">The sequence shown here is derived from an EMBL/GenBank/DDBJ whole genome shotgun (WGS) entry which is preliminary data.</text>
</comment>
<dbReference type="InterPro" id="IPR011006">
    <property type="entry name" value="CheY-like_superfamily"/>
</dbReference>
<dbReference type="Pfam" id="PF00072">
    <property type="entry name" value="Response_reg"/>
    <property type="match status" value="1"/>
</dbReference>
<dbReference type="SMART" id="SM00448">
    <property type="entry name" value="REC"/>
    <property type="match status" value="1"/>
</dbReference>
<reference evidence="10 11" key="1">
    <citation type="journal article" date="2013" name="Genome Announc.">
        <title>Draft genome sequence of an Actinobacterium, Brachybacterium muris strain UCD-AY4.</title>
        <authorList>
            <person name="Lo J.R."/>
            <person name="Lang J.M."/>
            <person name="Darling A.E."/>
            <person name="Eisen J.A."/>
            <person name="Coil D.A."/>
        </authorList>
    </citation>
    <scope>NUCLEOTIDE SEQUENCE [LARGE SCALE GENOMIC DNA]</scope>
    <source>
        <strain evidence="10 11">UCD-AY4</strain>
    </source>
</reference>
<dbReference type="HOGENOM" id="CLU_000445_30_4_11"/>
<keyword evidence="2" id="KW-0902">Two-component regulatory system</keyword>
<accession>A0A022KTD2</accession>
<keyword evidence="1 6" id="KW-0597">Phosphoprotein</keyword>
<dbReference type="Gene3D" id="3.40.50.2300">
    <property type="match status" value="1"/>
</dbReference>
<dbReference type="InterPro" id="IPR039420">
    <property type="entry name" value="WalR-like"/>
</dbReference>
<feature type="DNA-binding region" description="OmpR/PhoB-type" evidence="7">
    <location>
        <begin position="147"/>
        <end position="246"/>
    </location>
</feature>
<dbReference type="SUPFAM" id="SSF52172">
    <property type="entry name" value="CheY-like"/>
    <property type="match status" value="1"/>
</dbReference>
<dbReference type="RefSeq" id="WP_017823361.1">
    <property type="nucleotide sequence ID" value="NZ_AORC01000010.1"/>
</dbReference>
<keyword evidence="3" id="KW-0805">Transcription regulation</keyword>
<evidence type="ECO:0000256" key="7">
    <source>
        <dbReference type="PROSITE-ProRule" id="PRU01091"/>
    </source>
</evidence>
<evidence type="ECO:0000256" key="2">
    <source>
        <dbReference type="ARBA" id="ARBA00023012"/>
    </source>
</evidence>